<name>A0A8E2DVD5_9APHY</name>
<sequence length="251" mass="28477">MATTQHYVWAAGHFILLISALRYFVSTLLFRGPSVWWYKTSFMGAIISYAIVCQKSLGTPQLNSAWIRRALLDENVQYFLLSIYWWYSKPITLALLPYAIFSLFHALTFTRTTLMPQFLPQGPPATPGGPAIPHPLQKKLQAWVKTNYDSAMRAVAFIELLIMLRVTVGAILFRNPFLMPILYAHFLRQRYYQSKFTQGAIGLVTSQIEGYVRKPGTPPVAAAIWDKVRYLTLTWAGNTLAPQQGAGARRQ</sequence>
<proteinExistence type="inferred from homology"/>
<evidence type="ECO:0000256" key="3">
    <source>
        <dbReference type="ARBA" id="ARBA00022692"/>
    </source>
</evidence>
<dbReference type="Proteomes" id="UP000250043">
    <property type="component" value="Unassembled WGS sequence"/>
</dbReference>
<dbReference type="PANTHER" id="PTHR12703:SF4">
    <property type="entry name" value="TRANSMEMBRANE PROTEIN 33"/>
    <property type="match status" value="1"/>
</dbReference>
<keyword evidence="4 6" id="KW-1133">Transmembrane helix</keyword>
<dbReference type="OrthoDB" id="5581259at2759"/>
<dbReference type="GO" id="GO:0071786">
    <property type="term" value="P:endoplasmic reticulum tubular network organization"/>
    <property type="evidence" value="ECO:0007669"/>
    <property type="project" value="TreeGrafter"/>
</dbReference>
<evidence type="ECO:0008006" key="9">
    <source>
        <dbReference type="Google" id="ProtNLM"/>
    </source>
</evidence>
<evidence type="ECO:0000313" key="7">
    <source>
        <dbReference type="EMBL" id="OCH96580.1"/>
    </source>
</evidence>
<accession>A0A8E2DVD5</accession>
<keyword evidence="5 6" id="KW-0472">Membrane</keyword>
<evidence type="ECO:0000256" key="5">
    <source>
        <dbReference type="ARBA" id="ARBA00023136"/>
    </source>
</evidence>
<keyword evidence="3 6" id="KW-0812">Transmembrane</keyword>
<evidence type="ECO:0000256" key="6">
    <source>
        <dbReference type="SAM" id="Phobius"/>
    </source>
</evidence>
<protein>
    <recommendedName>
        <fullName evidence="9">Endoplasmic reticulum protein</fullName>
    </recommendedName>
</protein>
<comment type="subcellular location">
    <subcellularLocation>
        <location evidence="1">Membrane</location>
        <topology evidence="1">Multi-pass membrane protein</topology>
    </subcellularLocation>
</comment>
<dbReference type="GO" id="GO:0061024">
    <property type="term" value="P:membrane organization"/>
    <property type="evidence" value="ECO:0007669"/>
    <property type="project" value="TreeGrafter"/>
</dbReference>
<reference evidence="7 8" key="1">
    <citation type="submission" date="2016-07" db="EMBL/GenBank/DDBJ databases">
        <title>Draft genome of the white-rot fungus Obba rivulosa 3A-2.</title>
        <authorList>
            <consortium name="DOE Joint Genome Institute"/>
            <person name="Miettinen O."/>
            <person name="Riley R."/>
            <person name="Acob R."/>
            <person name="Barry K."/>
            <person name="Cullen D."/>
            <person name="De Vries R."/>
            <person name="Hainaut M."/>
            <person name="Hatakka A."/>
            <person name="Henrissat B."/>
            <person name="Hilden K."/>
            <person name="Kuo R."/>
            <person name="Labutti K."/>
            <person name="Lipzen A."/>
            <person name="Makela M.R."/>
            <person name="Sandor L."/>
            <person name="Spatafora J.W."/>
            <person name="Grigoriev I.V."/>
            <person name="Hibbett D.S."/>
        </authorList>
    </citation>
    <scope>NUCLEOTIDE SEQUENCE [LARGE SCALE GENOMIC DNA]</scope>
    <source>
        <strain evidence="7 8">3A-2</strain>
    </source>
</reference>
<organism evidence="7 8">
    <name type="scientific">Obba rivulosa</name>
    <dbReference type="NCBI Taxonomy" id="1052685"/>
    <lineage>
        <taxon>Eukaryota</taxon>
        <taxon>Fungi</taxon>
        <taxon>Dikarya</taxon>
        <taxon>Basidiomycota</taxon>
        <taxon>Agaricomycotina</taxon>
        <taxon>Agaricomycetes</taxon>
        <taxon>Polyporales</taxon>
        <taxon>Gelatoporiaceae</taxon>
        <taxon>Obba</taxon>
    </lineage>
</organism>
<dbReference type="PANTHER" id="PTHR12703">
    <property type="entry name" value="TRANSMEMBRANE PROTEIN 33"/>
    <property type="match status" value="1"/>
</dbReference>
<dbReference type="GO" id="GO:0016020">
    <property type="term" value="C:membrane"/>
    <property type="evidence" value="ECO:0007669"/>
    <property type="project" value="UniProtKB-SubCell"/>
</dbReference>
<dbReference type="InterPro" id="IPR051645">
    <property type="entry name" value="PER33/POM33_regulator"/>
</dbReference>
<evidence type="ECO:0000256" key="1">
    <source>
        <dbReference type="ARBA" id="ARBA00004141"/>
    </source>
</evidence>
<comment type="similarity">
    <text evidence="2">Belongs to the PER33/POM33 family.</text>
</comment>
<dbReference type="Pfam" id="PF03661">
    <property type="entry name" value="TMEM33_Pom33"/>
    <property type="match status" value="1"/>
</dbReference>
<gene>
    <name evidence="7" type="ORF">OBBRIDRAFT_787144</name>
</gene>
<keyword evidence="8" id="KW-1185">Reference proteome</keyword>
<dbReference type="AlphaFoldDB" id="A0A8E2DVD5"/>
<evidence type="ECO:0000256" key="4">
    <source>
        <dbReference type="ARBA" id="ARBA00022989"/>
    </source>
</evidence>
<feature type="transmembrane region" description="Helical" evidence="6">
    <location>
        <begin position="154"/>
        <end position="173"/>
    </location>
</feature>
<dbReference type="InterPro" id="IPR005344">
    <property type="entry name" value="TMEM33/Pom33"/>
</dbReference>
<evidence type="ECO:0000313" key="8">
    <source>
        <dbReference type="Proteomes" id="UP000250043"/>
    </source>
</evidence>
<feature type="transmembrane region" description="Helical" evidence="6">
    <location>
        <begin position="7"/>
        <end position="30"/>
    </location>
</feature>
<feature type="transmembrane region" description="Helical" evidence="6">
    <location>
        <begin position="78"/>
        <end position="101"/>
    </location>
</feature>
<dbReference type="GO" id="GO:0005783">
    <property type="term" value="C:endoplasmic reticulum"/>
    <property type="evidence" value="ECO:0007669"/>
    <property type="project" value="TreeGrafter"/>
</dbReference>
<dbReference type="EMBL" id="KV722330">
    <property type="protein sequence ID" value="OCH96580.1"/>
    <property type="molecule type" value="Genomic_DNA"/>
</dbReference>
<evidence type="ECO:0000256" key="2">
    <source>
        <dbReference type="ARBA" id="ARBA00007322"/>
    </source>
</evidence>